<dbReference type="AlphaFoldDB" id="A0AAE1HBV9"/>
<dbReference type="EMBL" id="JAHWGI010000957">
    <property type="protein sequence ID" value="KAK3918554.1"/>
    <property type="molecule type" value="Genomic_DNA"/>
</dbReference>
<organism evidence="1 2">
    <name type="scientific">Frankliniella fusca</name>
    <dbReference type="NCBI Taxonomy" id="407009"/>
    <lineage>
        <taxon>Eukaryota</taxon>
        <taxon>Metazoa</taxon>
        <taxon>Ecdysozoa</taxon>
        <taxon>Arthropoda</taxon>
        <taxon>Hexapoda</taxon>
        <taxon>Insecta</taxon>
        <taxon>Pterygota</taxon>
        <taxon>Neoptera</taxon>
        <taxon>Paraneoptera</taxon>
        <taxon>Thysanoptera</taxon>
        <taxon>Terebrantia</taxon>
        <taxon>Thripoidea</taxon>
        <taxon>Thripidae</taxon>
        <taxon>Frankliniella</taxon>
    </lineage>
</organism>
<reference evidence="1" key="2">
    <citation type="journal article" date="2023" name="BMC Genomics">
        <title>Pest status, molecular evolution, and epigenetic factors derived from the genome assembly of Frankliniella fusca, a thysanopteran phytovirus vector.</title>
        <authorList>
            <person name="Catto M.A."/>
            <person name="Labadie P.E."/>
            <person name="Jacobson A.L."/>
            <person name="Kennedy G.G."/>
            <person name="Srinivasan R."/>
            <person name="Hunt B.G."/>
        </authorList>
    </citation>
    <scope>NUCLEOTIDE SEQUENCE</scope>
    <source>
        <strain evidence="1">PL_HMW_Pooled</strain>
    </source>
</reference>
<accession>A0AAE1HBV9</accession>
<dbReference type="Proteomes" id="UP001219518">
    <property type="component" value="Unassembled WGS sequence"/>
</dbReference>
<reference evidence="1" key="1">
    <citation type="submission" date="2021-07" db="EMBL/GenBank/DDBJ databases">
        <authorList>
            <person name="Catto M.A."/>
            <person name="Jacobson A."/>
            <person name="Kennedy G."/>
            <person name="Labadie P."/>
            <person name="Hunt B.G."/>
            <person name="Srinivasan R."/>
        </authorList>
    </citation>
    <scope>NUCLEOTIDE SEQUENCE</scope>
    <source>
        <strain evidence="1">PL_HMW_Pooled</strain>
        <tissue evidence="1">Head</tissue>
    </source>
</reference>
<proteinExistence type="predicted"/>
<sequence length="105" mass="11748">MWKVRNEMETSCLVTGVLRGGALFIDPKPFPHRPIPRRTVCDHSIYHEASAFHQDHALQNKSCQLHIISTTLCEETCQILYPAPLKRLKGSNSAALGFNMSNVDG</sequence>
<evidence type="ECO:0000313" key="1">
    <source>
        <dbReference type="EMBL" id="KAK3918554.1"/>
    </source>
</evidence>
<gene>
    <name evidence="1" type="ORF">KUF71_007801</name>
</gene>
<keyword evidence="2" id="KW-1185">Reference proteome</keyword>
<evidence type="ECO:0000313" key="2">
    <source>
        <dbReference type="Proteomes" id="UP001219518"/>
    </source>
</evidence>
<protein>
    <submittedName>
        <fullName evidence="1">Phosphoenolpyruvate carboxylase</fullName>
    </submittedName>
</protein>
<comment type="caution">
    <text evidence="1">The sequence shown here is derived from an EMBL/GenBank/DDBJ whole genome shotgun (WGS) entry which is preliminary data.</text>
</comment>
<name>A0AAE1HBV9_9NEOP</name>